<proteinExistence type="predicted"/>
<name>K0RAU5_THAOC</name>
<sequence>MRIDVAHAHRLDAAAACRADAVDSVALGRLRDQTGDNFHWLHAALARGNLLLRPGRTT</sequence>
<evidence type="ECO:0000313" key="1">
    <source>
        <dbReference type="EMBL" id="EJK50808.1"/>
    </source>
</evidence>
<dbReference type="Proteomes" id="UP000266841">
    <property type="component" value="Unassembled WGS sequence"/>
</dbReference>
<dbReference type="EMBL" id="AGNL01042915">
    <property type="protein sequence ID" value="EJK50808.1"/>
    <property type="molecule type" value="Genomic_DNA"/>
</dbReference>
<protein>
    <submittedName>
        <fullName evidence="1">Uncharacterized protein</fullName>
    </submittedName>
</protein>
<evidence type="ECO:0000313" key="2">
    <source>
        <dbReference type="Proteomes" id="UP000266841"/>
    </source>
</evidence>
<dbReference type="AlphaFoldDB" id="K0RAU5"/>
<keyword evidence="2" id="KW-1185">Reference proteome</keyword>
<accession>K0RAU5</accession>
<gene>
    <name evidence="1" type="ORF">THAOC_30089</name>
</gene>
<organism evidence="1 2">
    <name type="scientific">Thalassiosira oceanica</name>
    <name type="common">Marine diatom</name>
    <dbReference type="NCBI Taxonomy" id="159749"/>
    <lineage>
        <taxon>Eukaryota</taxon>
        <taxon>Sar</taxon>
        <taxon>Stramenopiles</taxon>
        <taxon>Ochrophyta</taxon>
        <taxon>Bacillariophyta</taxon>
        <taxon>Coscinodiscophyceae</taxon>
        <taxon>Thalassiosirophycidae</taxon>
        <taxon>Thalassiosirales</taxon>
        <taxon>Thalassiosiraceae</taxon>
        <taxon>Thalassiosira</taxon>
    </lineage>
</organism>
<reference evidence="1 2" key="1">
    <citation type="journal article" date="2012" name="Genome Biol.">
        <title>Genome and low-iron response of an oceanic diatom adapted to chronic iron limitation.</title>
        <authorList>
            <person name="Lommer M."/>
            <person name="Specht M."/>
            <person name="Roy A.S."/>
            <person name="Kraemer L."/>
            <person name="Andreson R."/>
            <person name="Gutowska M.A."/>
            <person name="Wolf J."/>
            <person name="Bergner S.V."/>
            <person name="Schilhabel M.B."/>
            <person name="Klostermeier U.C."/>
            <person name="Beiko R.G."/>
            <person name="Rosenstiel P."/>
            <person name="Hippler M."/>
            <person name="Laroche J."/>
        </authorList>
    </citation>
    <scope>NUCLEOTIDE SEQUENCE [LARGE SCALE GENOMIC DNA]</scope>
    <source>
        <strain evidence="1 2">CCMP1005</strain>
    </source>
</reference>
<feature type="non-terminal residue" evidence="1">
    <location>
        <position position="58"/>
    </location>
</feature>
<comment type="caution">
    <text evidence="1">The sequence shown here is derived from an EMBL/GenBank/DDBJ whole genome shotgun (WGS) entry which is preliminary data.</text>
</comment>